<dbReference type="GO" id="GO:0009252">
    <property type="term" value="P:peptidoglycan biosynthetic process"/>
    <property type="evidence" value="ECO:0007669"/>
    <property type="project" value="UniProtKB-KW"/>
</dbReference>
<evidence type="ECO:0000256" key="3">
    <source>
        <dbReference type="ARBA" id="ARBA00007090"/>
    </source>
</evidence>
<keyword evidence="15" id="KW-0961">Cell wall biogenesis/degradation</keyword>
<reference evidence="21 22" key="1">
    <citation type="submission" date="2019-03" db="EMBL/GenBank/DDBJ databases">
        <title>Genomic Encyclopedia of Type Strains, Phase IV (KMG-IV): sequencing the most valuable type-strain genomes for metagenomic binning, comparative biology and taxonomic classification.</title>
        <authorList>
            <person name="Goeker M."/>
        </authorList>
    </citation>
    <scope>NUCLEOTIDE SEQUENCE [LARGE SCALE GENOMIC DNA]</scope>
    <source>
        <strain evidence="21 22">DSM 21100</strain>
    </source>
</reference>
<evidence type="ECO:0000256" key="5">
    <source>
        <dbReference type="ARBA" id="ARBA00022475"/>
    </source>
</evidence>
<dbReference type="SUPFAM" id="SSF56601">
    <property type="entry name" value="beta-lactamase/transpeptidase-like"/>
    <property type="match status" value="1"/>
</dbReference>
<evidence type="ECO:0000256" key="12">
    <source>
        <dbReference type="ARBA" id="ARBA00022984"/>
    </source>
</evidence>
<dbReference type="GO" id="GO:0008658">
    <property type="term" value="F:penicillin binding"/>
    <property type="evidence" value="ECO:0007669"/>
    <property type="project" value="InterPro"/>
</dbReference>
<dbReference type="GO" id="GO:0071555">
    <property type="term" value="P:cell wall organization"/>
    <property type="evidence" value="ECO:0007669"/>
    <property type="project" value="UniProtKB-KW"/>
</dbReference>
<sequence length="756" mass="85446">MKKSTQRRLLGLFMYGCLTVIIYFFALQVNFLWLFGNTPGFDELKHPPLATSSELYTADSVLIGKYYEENRSPVEFKDLSPVLVQALLATEDIRFFSHSGIDAVSILSSTWAALKGNPRGASTITQQLAKNLYKTRRKKAQGVVRYIPLVGTIVFKTKEWLTAIKLEIIYSKEEILALYLNTVSFGNNAFGIKVAASQYFNKSPRNLAHQEAALLVGILKATSTYDPVSNPENAKGRRDVVLSQMRKYDYIDQAGYEKYVAMPLGLSKSNENEEEENSYIRAAVRRWLAEWAEENNIDIYADGLRIYTTIDSRMQRYAEEAVSEQMETLQRRFNRHWQGEVPWRNDEGEPIEGYIEEQARALPEYKLLMEKFNNREDTVMAVLDIPREMTVFSWEGDTTLTMSPLDSLAYYASFLHTGVMSLEAATGHIKAWVGGIDFERFKYDHVDQARRQAGSTFKPFVYLTALDNGYSPCDKFRDKPVTINYVENGEAKSWSPQNSDWVFTGYDMSLRWAMGKSCNSVTAQLTEAVGWENVAEYAHKMGIQSPLKAIPSIGLGTNDVSLFEMVSAYAVFLNQGLRKDPVLVTHITDLEGNVIARFGPEPRRVLDTETGWLMLYMLRGGMEEPGGTSQALWEYDLWQNGNQIGGKTGTTSNYSDGWYIGVTKDLVTGVWVGASDRHVHFRNSATGEGSKTALPVFGKFMEKVYDDRSTGYTFGKFPEPDVKIKKKYNCRSYVPEPDTTGLDSMESDSTAAPDFF</sequence>
<dbReference type="InterPro" id="IPR001460">
    <property type="entry name" value="PCN-bd_Tpept"/>
</dbReference>
<dbReference type="GO" id="GO:0009002">
    <property type="term" value="F:serine-type D-Ala-D-Ala carboxypeptidase activity"/>
    <property type="evidence" value="ECO:0007669"/>
    <property type="project" value="UniProtKB-EC"/>
</dbReference>
<evidence type="ECO:0000256" key="10">
    <source>
        <dbReference type="ARBA" id="ARBA00022801"/>
    </source>
</evidence>
<dbReference type="SUPFAM" id="SSF53955">
    <property type="entry name" value="Lysozyme-like"/>
    <property type="match status" value="1"/>
</dbReference>
<keyword evidence="14" id="KW-0511">Multifunctional enzyme</keyword>
<keyword evidence="12" id="KW-0573">Peptidoglycan synthesis</keyword>
<dbReference type="InterPro" id="IPR012338">
    <property type="entry name" value="Beta-lactam/transpept-like"/>
</dbReference>
<keyword evidence="18" id="KW-0812">Transmembrane</keyword>
<feature type="domain" description="Glycosyl transferase family 51" evidence="20">
    <location>
        <begin position="62"/>
        <end position="245"/>
    </location>
</feature>
<dbReference type="EMBL" id="SMAD01000003">
    <property type="protein sequence ID" value="TCS88222.1"/>
    <property type="molecule type" value="Genomic_DNA"/>
</dbReference>
<keyword evidence="6" id="KW-0121">Carboxypeptidase</keyword>
<comment type="subcellular location">
    <subcellularLocation>
        <location evidence="1">Cell membrane</location>
    </subcellularLocation>
</comment>
<keyword evidence="13 18" id="KW-0472">Membrane</keyword>
<dbReference type="GO" id="GO:0008955">
    <property type="term" value="F:peptidoglycan glycosyltransferase activity"/>
    <property type="evidence" value="ECO:0007669"/>
    <property type="project" value="UniProtKB-EC"/>
</dbReference>
<evidence type="ECO:0000313" key="21">
    <source>
        <dbReference type="EMBL" id="TCS88222.1"/>
    </source>
</evidence>
<dbReference type="InterPro" id="IPR050396">
    <property type="entry name" value="Glycosyltr_51/Transpeptidase"/>
</dbReference>
<dbReference type="OrthoDB" id="9766909at2"/>
<comment type="catalytic activity">
    <reaction evidence="16">
        <text>Preferential cleavage: (Ac)2-L-Lys-D-Ala-|-D-Ala. Also transpeptidation of peptidyl-alanyl moieties that are N-acyl substituents of D-alanine.</text>
        <dbReference type="EC" id="3.4.16.4"/>
    </reaction>
</comment>
<evidence type="ECO:0000259" key="20">
    <source>
        <dbReference type="Pfam" id="PF00912"/>
    </source>
</evidence>
<dbReference type="InterPro" id="IPR023346">
    <property type="entry name" value="Lysozyme-like_dom_sf"/>
</dbReference>
<dbReference type="Proteomes" id="UP000295807">
    <property type="component" value="Unassembled WGS sequence"/>
</dbReference>
<evidence type="ECO:0000256" key="9">
    <source>
        <dbReference type="ARBA" id="ARBA00022679"/>
    </source>
</evidence>
<evidence type="ECO:0000256" key="1">
    <source>
        <dbReference type="ARBA" id="ARBA00004236"/>
    </source>
</evidence>
<dbReference type="Pfam" id="PF00905">
    <property type="entry name" value="Transpeptidase"/>
    <property type="match status" value="1"/>
</dbReference>
<proteinExistence type="inferred from homology"/>
<dbReference type="AlphaFoldDB" id="A0A4V6NZ40"/>
<evidence type="ECO:0000256" key="14">
    <source>
        <dbReference type="ARBA" id="ARBA00023268"/>
    </source>
</evidence>
<dbReference type="InterPro" id="IPR001264">
    <property type="entry name" value="Glyco_trans_51"/>
</dbReference>
<evidence type="ECO:0000256" key="4">
    <source>
        <dbReference type="ARBA" id="ARBA00007739"/>
    </source>
</evidence>
<gene>
    <name evidence="21" type="ORF">EDD80_10384</name>
</gene>
<keyword evidence="7" id="KW-0645">Protease</keyword>
<feature type="domain" description="Penicillin-binding protein transpeptidase" evidence="19">
    <location>
        <begin position="420"/>
        <end position="701"/>
    </location>
</feature>
<evidence type="ECO:0000256" key="7">
    <source>
        <dbReference type="ARBA" id="ARBA00022670"/>
    </source>
</evidence>
<keyword evidence="9" id="KW-0808">Transferase</keyword>
<keyword evidence="8" id="KW-0328">Glycosyltransferase</keyword>
<evidence type="ECO:0000256" key="17">
    <source>
        <dbReference type="ARBA" id="ARBA00049902"/>
    </source>
</evidence>
<evidence type="ECO:0000256" key="15">
    <source>
        <dbReference type="ARBA" id="ARBA00023316"/>
    </source>
</evidence>
<keyword evidence="11" id="KW-0133">Cell shape</keyword>
<comment type="similarity">
    <text evidence="3">In the C-terminal section; belongs to the transpeptidase family.</text>
</comment>
<protein>
    <submittedName>
        <fullName evidence="21">Penicillin-binding protein 1A</fullName>
    </submittedName>
</protein>
<keyword evidence="5" id="KW-1003">Cell membrane</keyword>
<comment type="catalytic activity">
    <reaction evidence="17">
        <text>[GlcNAc-(1-&gt;4)-Mur2Ac(oyl-L-Ala-gamma-D-Glu-L-Lys-D-Ala-D-Ala)](n)-di-trans,octa-cis-undecaprenyl diphosphate + beta-D-GlcNAc-(1-&gt;4)-Mur2Ac(oyl-L-Ala-gamma-D-Glu-L-Lys-D-Ala-D-Ala)-di-trans,octa-cis-undecaprenyl diphosphate = [GlcNAc-(1-&gt;4)-Mur2Ac(oyl-L-Ala-gamma-D-Glu-L-Lys-D-Ala-D-Ala)](n+1)-di-trans,octa-cis-undecaprenyl diphosphate + di-trans,octa-cis-undecaprenyl diphosphate + H(+)</text>
        <dbReference type="Rhea" id="RHEA:23708"/>
        <dbReference type="Rhea" id="RHEA-COMP:9602"/>
        <dbReference type="Rhea" id="RHEA-COMP:9603"/>
        <dbReference type="ChEBI" id="CHEBI:15378"/>
        <dbReference type="ChEBI" id="CHEBI:58405"/>
        <dbReference type="ChEBI" id="CHEBI:60033"/>
        <dbReference type="ChEBI" id="CHEBI:78435"/>
        <dbReference type="EC" id="2.4.99.28"/>
    </reaction>
</comment>
<keyword evidence="10" id="KW-0378">Hydrolase</keyword>
<evidence type="ECO:0000256" key="18">
    <source>
        <dbReference type="SAM" id="Phobius"/>
    </source>
</evidence>
<dbReference type="GO" id="GO:0008360">
    <property type="term" value="P:regulation of cell shape"/>
    <property type="evidence" value="ECO:0007669"/>
    <property type="project" value="UniProtKB-KW"/>
</dbReference>
<dbReference type="GO" id="GO:0030288">
    <property type="term" value="C:outer membrane-bounded periplasmic space"/>
    <property type="evidence" value="ECO:0007669"/>
    <property type="project" value="TreeGrafter"/>
</dbReference>
<accession>A0A4V6NZ40</accession>
<dbReference type="Gene3D" id="1.10.3810.10">
    <property type="entry name" value="Biosynthetic peptidoglycan transglycosylase-like"/>
    <property type="match status" value="1"/>
</dbReference>
<evidence type="ECO:0000256" key="6">
    <source>
        <dbReference type="ARBA" id="ARBA00022645"/>
    </source>
</evidence>
<dbReference type="InterPro" id="IPR036950">
    <property type="entry name" value="PBP_transglycosylase"/>
</dbReference>
<comment type="pathway">
    <text evidence="2">Cell wall biogenesis; peptidoglycan biosynthesis.</text>
</comment>
<dbReference type="Gene3D" id="3.40.710.10">
    <property type="entry name" value="DD-peptidase/beta-lactamase superfamily"/>
    <property type="match status" value="2"/>
</dbReference>
<comment type="caution">
    <text evidence="21">The sequence shown here is derived from an EMBL/GenBank/DDBJ whole genome shotgun (WGS) entry which is preliminary data.</text>
</comment>
<comment type="similarity">
    <text evidence="4">In the N-terminal section; belongs to the glycosyltransferase 51 family.</text>
</comment>
<dbReference type="PANTHER" id="PTHR32282">
    <property type="entry name" value="BINDING PROTEIN TRANSPEPTIDASE, PUTATIVE-RELATED"/>
    <property type="match status" value="1"/>
</dbReference>
<evidence type="ECO:0000256" key="13">
    <source>
        <dbReference type="ARBA" id="ARBA00023136"/>
    </source>
</evidence>
<dbReference type="Pfam" id="PF00912">
    <property type="entry name" value="Transgly"/>
    <property type="match status" value="1"/>
</dbReference>
<feature type="transmembrane region" description="Helical" evidence="18">
    <location>
        <begin position="12"/>
        <end position="35"/>
    </location>
</feature>
<dbReference type="GO" id="GO:0006508">
    <property type="term" value="P:proteolysis"/>
    <property type="evidence" value="ECO:0007669"/>
    <property type="project" value="UniProtKB-KW"/>
</dbReference>
<evidence type="ECO:0000256" key="11">
    <source>
        <dbReference type="ARBA" id="ARBA00022960"/>
    </source>
</evidence>
<keyword evidence="22" id="KW-1185">Reference proteome</keyword>
<evidence type="ECO:0000259" key="19">
    <source>
        <dbReference type="Pfam" id="PF00905"/>
    </source>
</evidence>
<dbReference type="GO" id="GO:0005886">
    <property type="term" value="C:plasma membrane"/>
    <property type="evidence" value="ECO:0007669"/>
    <property type="project" value="UniProtKB-SubCell"/>
</dbReference>
<organism evidence="21 22">
    <name type="scientific">Anseongella ginsenosidimutans</name>
    <dbReference type="NCBI Taxonomy" id="496056"/>
    <lineage>
        <taxon>Bacteria</taxon>
        <taxon>Pseudomonadati</taxon>
        <taxon>Bacteroidota</taxon>
        <taxon>Sphingobacteriia</taxon>
        <taxon>Sphingobacteriales</taxon>
        <taxon>Sphingobacteriaceae</taxon>
        <taxon>Anseongella</taxon>
    </lineage>
</organism>
<keyword evidence="18" id="KW-1133">Transmembrane helix</keyword>
<evidence type="ECO:0000256" key="2">
    <source>
        <dbReference type="ARBA" id="ARBA00004752"/>
    </source>
</evidence>
<name>A0A4V6NZ40_9SPHI</name>
<evidence type="ECO:0000256" key="8">
    <source>
        <dbReference type="ARBA" id="ARBA00022676"/>
    </source>
</evidence>
<dbReference type="RefSeq" id="WP_132128450.1">
    <property type="nucleotide sequence ID" value="NZ_CP042432.1"/>
</dbReference>
<evidence type="ECO:0000256" key="16">
    <source>
        <dbReference type="ARBA" id="ARBA00034000"/>
    </source>
</evidence>
<evidence type="ECO:0000313" key="22">
    <source>
        <dbReference type="Proteomes" id="UP000295807"/>
    </source>
</evidence>
<dbReference type="PANTHER" id="PTHR32282:SF11">
    <property type="entry name" value="PENICILLIN-BINDING PROTEIN 1B"/>
    <property type="match status" value="1"/>
</dbReference>